<dbReference type="Gramene" id="Kaladp0042s0133.1.v1.1">
    <property type="protein sequence ID" value="Kaladp0042s0133.1.v1.1.CDS.1"/>
    <property type="gene ID" value="Kaladp0042s0133.v1.1"/>
</dbReference>
<name>A0A7N0ZVS0_KALFE</name>
<sequence length="473" mass="53522">MRNIQVRFLATSVLCPVERLVNLYGLPSESASYIFNKLKLSGICSFNKLNPDRLKLQKCDSVFVVLKSYGFSGAQIAQLIQKRPSLLGTKPDNLKHMLQLLSEGGRSEGKNLSHLIVSDPSMLSFVKLPAPLSSSSIQHLVDSYALPIETATFVLHKLSAHGEKLKNFYSILELLKGYGFSDTQIATLIQKRPSMIGIKVDTLVPKLSFLSQKGLTGKKLIDLIVSHPAILNRGLESHLEPAWDILKKCFGTDDKVMAILMRSARFLTANLKKTAQPNIVMLLGEGVPQAAILKLITMQPWVILEKPEKMAYAIRVVKEFGRQPSSLMFIHAIRAVISVTEETWIQKIELFKNLGWTDEDIKRMFLHYPLCFATSNEKIKASCDFFLNEVKYDRSIIVAYPKYLMYGLEKRVRPRFNVLKVLKSMGLINGEVKFSAVVNRTEKDFVLKYILPYEVNIPHLMDIYRGNILTDKE</sequence>
<dbReference type="InterPro" id="IPR038538">
    <property type="entry name" value="MTERF_sf"/>
</dbReference>
<evidence type="ECO:0000313" key="4">
    <source>
        <dbReference type="EnsemblPlants" id="Kaladp0042s0133.2.v1.1.CDS.1"/>
    </source>
</evidence>
<dbReference type="EnsemblPlants" id="Kaladp0042s0133.1.v1.1">
    <property type="protein sequence ID" value="Kaladp0042s0133.1.v1.1.CDS.1"/>
    <property type="gene ID" value="Kaladp0042s0133.v1.1"/>
</dbReference>
<keyword evidence="5" id="KW-1185">Reference proteome</keyword>
<keyword evidence="2" id="KW-0806">Transcription termination</keyword>
<evidence type="ECO:0000256" key="2">
    <source>
        <dbReference type="ARBA" id="ARBA00022472"/>
    </source>
</evidence>
<evidence type="ECO:0000313" key="5">
    <source>
        <dbReference type="Proteomes" id="UP000594263"/>
    </source>
</evidence>
<proteinExistence type="inferred from homology"/>
<dbReference type="EnsemblPlants" id="Kaladp0042s0133.2.v1.1">
    <property type="protein sequence ID" value="Kaladp0042s0133.2.v1.1.CDS.1"/>
    <property type="gene ID" value="Kaladp0042s0133.v1.1"/>
</dbReference>
<dbReference type="Gramene" id="Kaladp0042s0133.2.v1.1">
    <property type="protein sequence ID" value="Kaladp0042s0133.2.v1.1.CDS.1"/>
    <property type="gene ID" value="Kaladp0042s0133.v1.1"/>
</dbReference>
<dbReference type="GO" id="GO:0003676">
    <property type="term" value="F:nucleic acid binding"/>
    <property type="evidence" value="ECO:0007669"/>
    <property type="project" value="InterPro"/>
</dbReference>
<comment type="similarity">
    <text evidence="1">Belongs to the mTERF family.</text>
</comment>
<accession>A0A7N0ZVS0</accession>
<dbReference type="Proteomes" id="UP000594263">
    <property type="component" value="Unplaced"/>
</dbReference>
<dbReference type="Gene3D" id="1.25.70.10">
    <property type="entry name" value="Transcription termination factor 3, mitochondrial"/>
    <property type="match status" value="2"/>
</dbReference>
<keyword evidence="3" id="KW-0809">Transit peptide</keyword>
<keyword evidence="2" id="KW-0805">Transcription regulation</keyword>
<dbReference type="GO" id="GO:0006353">
    <property type="term" value="P:DNA-templated transcription termination"/>
    <property type="evidence" value="ECO:0007669"/>
    <property type="project" value="UniProtKB-KW"/>
</dbReference>
<dbReference type="InterPro" id="IPR003690">
    <property type="entry name" value="MTERF"/>
</dbReference>
<dbReference type="FunFam" id="1.25.70.10:FF:000001">
    <property type="entry name" value="Mitochondrial transcription termination factor-like"/>
    <property type="match status" value="1"/>
</dbReference>
<keyword evidence="2" id="KW-0804">Transcription</keyword>
<dbReference type="PANTHER" id="PTHR13068">
    <property type="entry name" value="CGI-12 PROTEIN-RELATED"/>
    <property type="match status" value="1"/>
</dbReference>
<dbReference type="SMART" id="SM00733">
    <property type="entry name" value="Mterf"/>
    <property type="match status" value="8"/>
</dbReference>
<organism evidence="4 5">
    <name type="scientific">Kalanchoe fedtschenkoi</name>
    <name type="common">Lavender scallops</name>
    <name type="synonym">South American air plant</name>
    <dbReference type="NCBI Taxonomy" id="63787"/>
    <lineage>
        <taxon>Eukaryota</taxon>
        <taxon>Viridiplantae</taxon>
        <taxon>Streptophyta</taxon>
        <taxon>Embryophyta</taxon>
        <taxon>Tracheophyta</taxon>
        <taxon>Spermatophyta</taxon>
        <taxon>Magnoliopsida</taxon>
        <taxon>eudicotyledons</taxon>
        <taxon>Gunneridae</taxon>
        <taxon>Pentapetalae</taxon>
        <taxon>Saxifragales</taxon>
        <taxon>Crassulaceae</taxon>
        <taxon>Kalanchoe</taxon>
    </lineage>
</organism>
<dbReference type="OMA" id="GFTHTHI"/>
<dbReference type="Pfam" id="PF02536">
    <property type="entry name" value="mTERF"/>
    <property type="match status" value="1"/>
</dbReference>
<dbReference type="AlphaFoldDB" id="A0A7N0ZVS0"/>
<protein>
    <submittedName>
        <fullName evidence="4">Uncharacterized protein</fullName>
    </submittedName>
</protein>
<reference evidence="4" key="1">
    <citation type="submission" date="2021-01" db="UniProtKB">
        <authorList>
            <consortium name="EnsemblPlants"/>
        </authorList>
    </citation>
    <scope>IDENTIFICATION</scope>
</reference>
<evidence type="ECO:0000256" key="1">
    <source>
        <dbReference type="ARBA" id="ARBA00007692"/>
    </source>
</evidence>
<dbReference type="PANTHER" id="PTHR13068:SF31">
    <property type="entry name" value="TRANSCRIPTION TERMINATION FACTOR MTERF2, CHLOROPLASTIC-LIKE"/>
    <property type="match status" value="1"/>
</dbReference>
<evidence type="ECO:0000256" key="3">
    <source>
        <dbReference type="ARBA" id="ARBA00022946"/>
    </source>
</evidence>